<dbReference type="PANTHER" id="PTHR24366">
    <property type="entry name" value="IG(IMMUNOGLOBULIN) AND LRR(LEUCINE RICH REPEAT) DOMAINS"/>
    <property type="match status" value="1"/>
</dbReference>
<keyword evidence="1" id="KW-0433">Leucine-rich repeat</keyword>
<keyword evidence="4" id="KW-1133">Transmembrane helix</keyword>
<evidence type="ECO:0000313" key="7">
    <source>
        <dbReference type="Proteomes" id="UP001321473"/>
    </source>
</evidence>
<evidence type="ECO:0008006" key="8">
    <source>
        <dbReference type="Google" id="ProtNLM"/>
    </source>
</evidence>
<evidence type="ECO:0000256" key="4">
    <source>
        <dbReference type="SAM" id="Phobius"/>
    </source>
</evidence>
<evidence type="ECO:0000256" key="3">
    <source>
        <dbReference type="SAM" id="MobiDB-lite"/>
    </source>
</evidence>
<keyword evidence="7" id="KW-1185">Reference proteome</keyword>
<dbReference type="FunFam" id="3.80.10.10:FF:001164">
    <property type="entry name" value="GH01279p"/>
    <property type="match status" value="1"/>
</dbReference>
<dbReference type="Pfam" id="PF13855">
    <property type="entry name" value="LRR_8"/>
    <property type="match status" value="3"/>
</dbReference>
<dbReference type="SMART" id="SM00369">
    <property type="entry name" value="LRR_TYP"/>
    <property type="match status" value="11"/>
</dbReference>
<dbReference type="Gene3D" id="3.80.10.10">
    <property type="entry name" value="Ribonuclease Inhibitor"/>
    <property type="match status" value="4"/>
</dbReference>
<gene>
    <name evidence="6" type="ORF">V5799_030374</name>
</gene>
<sequence length="876" mass="97610">MSVMSTLLTRVAKTALILAGIFSLLAFSCLLQATSAQECPSACFCDAESQYVSCVGDSKWQAPQDLPRSSERLELRNFAVEVLTQPLLKGVAALKELKLQQSRTRVIEDGALTELALLQRLDLSQNLLENLTSETFKGLRQLKYLDLSSNQLAHIDGAFSGLGNLEQLNLHSNLLTQLNTYTFIGLRQIQYLNLDSNLISSLDVAAFQNLPNLGHLILSNNPLASLSRLNFFGSRLQYIDASHIGLERIPQSLTRYVRDLRLSRNNITHVTLGDLDSYPHLGLLVLDDNAIEDVEDDALGRQEYLSRLWLNGNRLTRIPMNLPQTLVALYIEENLITELQAHSFLGLSSLEQLFLQRNQIRNISEGALCDLVMLRTLDLQANLIQVLPNHVFSNLTNLQTLDISQNLLQVLEPHCFQGLDSLQTLQMSRVSNKVDFEEYIFDPLKSMTKLEMYDSSELVADIIKSTRTLQGLRSIEELNIMHNKLTQLRPDFPSFFPKLKVLKVGGNTFHCGSEVQWFSEWIKTSSIQFYSSYSIRCASPATLQFKPIMLLKEEDFSEITTQAPPTFQGRASGLVKRVPLPNGPEVTSLYEGLIATASSLPLVRLTTRNTNLEMAEESTLRSTNVVSIFHVAPKTPTPNANHSQTTQKQEQEEDKQESEESSKSTATPASNKTAVMHEVVSRRWPNTTSPTLVNGKSIAIAVTSAAWQLPTSETAVTASSTTRLNHSSAPFDMPESLLFASAVAEKQQQEPNTEEKATVTSTVITGCSFILFIVLVTTVFFLQTRRNCMGCRERYARIQRSSSISYRPQHDEVNILTVSEGTVDVRTSGAQRGIRNKLYFAVASGGPHDAPNEPHLQELIPRSLSDSEWCSGQVCI</sequence>
<feature type="signal peptide" evidence="5">
    <location>
        <begin position="1"/>
        <end position="36"/>
    </location>
</feature>
<dbReference type="EMBL" id="JARKHS020013150">
    <property type="protein sequence ID" value="KAK8776281.1"/>
    <property type="molecule type" value="Genomic_DNA"/>
</dbReference>
<evidence type="ECO:0000256" key="5">
    <source>
        <dbReference type="SAM" id="SignalP"/>
    </source>
</evidence>
<dbReference type="Proteomes" id="UP001321473">
    <property type="component" value="Unassembled WGS sequence"/>
</dbReference>
<dbReference type="PROSITE" id="PS51450">
    <property type="entry name" value="LRR"/>
    <property type="match status" value="4"/>
</dbReference>
<evidence type="ECO:0000313" key="6">
    <source>
        <dbReference type="EMBL" id="KAK8776281.1"/>
    </source>
</evidence>
<accession>A0AAQ4ENP5</accession>
<dbReference type="PRINTS" id="PR00019">
    <property type="entry name" value="LEURICHRPT"/>
</dbReference>
<evidence type="ECO:0000256" key="2">
    <source>
        <dbReference type="ARBA" id="ARBA00022737"/>
    </source>
</evidence>
<dbReference type="InterPro" id="IPR001611">
    <property type="entry name" value="Leu-rich_rpt"/>
</dbReference>
<keyword evidence="5" id="KW-0732">Signal</keyword>
<keyword evidence="4" id="KW-0472">Membrane</keyword>
<dbReference type="SUPFAM" id="SSF52058">
    <property type="entry name" value="L domain-like"/>
    <property type="match status" value="2"/>
</dbReference>
<name>A0AAQ4ENP5_AMBAM</name>
<evidence type="ECO:0000256" key="1">
    <source>
        <dbReference type="ARBA" id="ARBA00022614"/>
    </source>
</evidence>
<reference evidence="6 7" key="1">
    <citation type="journal article" date="2023" name="Arcadia Sci">
        <title>De novo assembly of a long-read Amblyomma americanum tick genome.</title>
        <authorList>
            <person name="Chou S."/>
            <person name="Poskanzer K.E."/>
            <person name="Rollins M."/>
            <person name="Thuy-Boun P.S."/>
        </authorList>
    </citation>
    <scope>NUCLEOTIDE SEQUENCE [LARGE SCALE GENOMIC DNA]</scope>
    <source>
        <strain evidence="6">F_SG_1</strain>
        <tissue evidence="6">Salivary glands</tissue>
    </source>
</reference>
<keyword evidence="4" id="KW-0812">Transmembrane</keyword>
<dbReference type="SMART" id="SM00365">
    <property type="entry name" value="LRR_SD22"/>
    <property type="match status" value="5"/>
</dbReference>
<keyword evidence="2" id="KW-0677">Repeat</keyword>
<feature type="transmembrane region" description="Helical" evidence="4">
    <location>
        <begin position="763"/>
        <end position="782"/>
    </location>
</feature>
<dbReference type="PANTHER" id="PTHR24366:SF112">
    <property type="entry name" value="VASORIN"/>
    <property type="match status" value="1"/>
</dbReference>
<feature type="region of interest" description="Disordered" evidence="3">
    <location>
        <begin position="632"/>
        <end position="677"/>
    </location>
</feature>
<dbReference type="InterPro" id="IPR032675">
    <property type="entry name" value="LRR_dom_sf"/>
</dbReference>
<organism evidence="6 7">
    <name type="scientific">Amblyomma americanum</name>
    <name type="common">Lone star tick</name>
    <dbReference type="NCBI Taxonomy" id="6943"/>
    <lineage>
        <taxon>Eukaryota</taxon>
        <taxon>Metazoa</taxon>
        <taxon>Ecdysozoa</taxon>
        <taxon>Arthropoda</taxon>
        <taxon>Chelicerata</taxon>
        <taxon>Arachnida</taxon>
        <taxon>Acari</taxon>
        <taxon>Parasitiformes</taxon>
        <taxon>Ixodida</taxon>
        <taxon>Ixodoidea</taxon>
        <taxon>Ixodidae</taxon>
        <taxon>Amblyomminae</taxon>
        <taxon>Amblyomma</taxon>
    </lineage>
</organism>
<dbReference type="InterPro" id="IPR003591">
    <property type="entry name" value="Leu-rich_rpt_typical-subtyp"/>
</dbReference>
<protein>
    <recommendedName>
        <fullName evidence="8">Membrane glycoprotein lig-1</fullName>
    </recommendedName>
</protein>
<comment type="caution">
    <text evidence="6">The sequence shown here is derived from an EMBL/GenBank/DDBJ whole genome shotgun (WGS) entry which is preliminary data.</text>
</comment>
<feature type="chain" id="PRO_5043034759" description="Membrane glycoprotein lig-1" evidence="5">
    <location>
        <begin position="37"/>
        <end position="876"/>
    </location>
</feature>
<dbReference type="AlphaFoldDB" id="A0AAQ4ENP5"/>
<proteinExistence type="predicted"/>